<dbReference type="PANTHER" id="PTHR11645:SF0">
    <property type="entry name" value="PYRROLINE-5-CARBOXYLATE REDUCTASE 3"/>
    <property type="match status" value="1"/>
</dbReference>
<dbReference type="PIRSF" id="PIRSF000193">
    <property type="entry name" value="Pyrrol-5-carb_rd"/>
    <property type="match status" value="1"/>
</dbReference>
<comment type="function">
    <text evidence="4 5">Catalyzes the reduction of 1-pyrroline-5-carboxylate (PCA) to L-proline.</text>
</comment>
<accession>A0A4Q7NAH9</accession>
<feature type="domain" description="Pyrroline-5-carboxylate reductase catalytic N-terminal" evidence="9">
    <location>
        <begin position="7"/>
        <end position="98"/>
    </location>
</feature>
<keyword evidence="3 5" id="KW-0560">Oxidoreductase</keyword>
<dbReference type="Proteomes" id="UP000293638">
    <property type="component" value="Unassembled WGS sequence"/>
</dbReference>
<gene>
    <name evidence="5" type="primary">proC</name>
    <name evidence="11" type="ORF">EV189_3835</name>
</gene>
<dbReference type="Gene3D" id="1.10.3730.10">
    <property type="entry name" value="ProC C-terminal domain-like"/>
    <property type="match status" value="1"/>
</dbReference>
<comment type="subcellular location">
    <subcellularLocation>
        <location evidence="5">Cytoplasm</location>
    </subcellularLocation>
</comment>
<dbReference type="SUPFAM" id="SSF48179">
    <property type="entry name" value="6-phosphogluconate dehydrogenase C-terminal domain-like"/>
    <property type="match status" value="1"/>
</dbReference>
<dbReference type="Pfam" id="PF14748">
    <property type="entry name" value="P5CR_dimer"/>
    <property type="match status" value="1"/>
</dbReference>
<feature type="binding site" evidence="7">
    <location>
        <begin position="10"/>
        <end position="15"/>
    </location>
    <ligand>
        <name>NADP(+)</name>
        <dbReference type="ChEBI" id="CHEBI:58349"/>
    </ligand>
</feature>
<keyword evidence="5 8" id="KW-0028">Amino-acid biosynthesis</keyword>
<evidence type="ECO:0000256" key="3">
    <source>
        <dbReference type="ARBA" id="ARBA00023002"/>
    </source>
</evidence>
<reference evidence="11 12" key="1">
    <citation type="submission" date="2019-02" db="EMBL/GenBank/DDBJ databases">
        <title>Genomic Encyclopedia of Type Strains, Phase IV (KMG-IV): sequencing the most valuable type-strain genomes for metagenomic binning, comparative biology and taxonomic classification.</title>
        <authorList>
            <person name="Goeker M."/>
        </authorList>
    </citation>
    <scope>NUCLEOTIDE SEQUENCE [LARGE SCALE GENOMIC DNA]</scope>
    <source>
        <strain evidence="11 12">DSM 45622</strain>
    </source>
</reference>
<dbReference type="NCBIfam" id="TIGR00112">
    <property type="entry name" value="proC"/>
    <property type="match status" value="1"/>
</dbReference>
<dbReference type="InterPro" id="IPR028939">
    <property type="entry name" value="P5C_Rdtase_cat_N"/>
</dbReference>
<dbReference type="GO" id="GO:0005737">
    <property type="term" value="C:cytoplasm"/>
    <property type="evidence" value="ECO:0007669"/>
    <property type="project" value="UniProtKB-SubCell"/>
</dbReference>
<dbReference type="FunFam" id="1.10.3730.10:FF:000001">
    <property type="entry name" value="Pyrroline-5-carboxylate reductase"/>
    <property type="match status" value="1"/>
</dbReference>
<dbReference type="GO" id="GO:0004735">
    <property type="term" value="F:pyrroline-5-carboxylate reductase activity"/>
    <property type="evidence" value="ECO:0007669"/>
    <property type="project" value="UniProtKB-UniRule"/>
</dbReference>
<evidence type="ECO:0000256" key="2">
    <source>
        <dbReference type="ARBA" id="ARBA00022857"/>
    </source>
</evidence>
<dbReference type="SUPFAM" id="SSF51735">
    <property type="entry name" value="NAD(P)-binding Rossmann-fold domains"/>
    <property type="match status" value="1"/>
</dbReference>
<keyword evidence="5 8" id="KW-0641">Proline biosynthesis</keyword>
<organism evidence="11 12">
    <name type="scientific">Motilibacter rhizosphaerae</name>
    <dbReference type="NCBI Taxonomy" id="598652"/>
    <lineage>
        <taxon>Bacteria</taxon>
        <taxon>Bacillati</taxon>
        <taxon>Actinomycetota</taxon>
        <taxon>Actinomycetes</taxon>
        <taxon>Motilibacterales</taxon>
        <taxon>Motilibacteraceae</taxon>
        <taxon>Motilibacter</taxon>
    </lineage>
</organism>
<keyword evidence="2 5" id="KW-0521">NADP</keyword>
<evidence type="ECO:0000313" key="11">
    <source>
        <dbReference type="EMBL" id="RZS79481.1"/>
    </source>
</evidence>
<evidence type="ECO:0000256" key="1">
    <source>
        <dbReference type="ARBA" id="ARBA00005525"/>
    </source>
</evidence>
<feature type="domain" description="Pyrroline-5-carboxylate reductase dimerisation" evidence="10">
    <location>
        <begin position="161"/>
        <end position="265"/>
    </location>
</feature>
<comment type="catalytic activity">
    <reaction evidence="5 8">
        <text>L-proline + NADP(+) = (S)-1-pyrroline-5-carboxylate + NADPH + 2 H(+)</text>
        <dbReference type="Rhea" id="RHEA:14109"/>
        <dbReference type="ChEBI" id="CHEBI:15378"/>
        <dbReference type="ChEBI" id="CHEBI:17388"/>
        <dbReference type="ChEBI" id="CHEBI:57783"/>
        <dbReference type="ChEBI" id="CHEBI:58349"/>
        <dbReference type="ChEBI" id="CHEBI:60039"/>
        <dbReference type="EC" id="1.5.1.2"/>
    </reaction>
</comment>
<proteinExistence type="inferred from homology"/>
<comment type="pathway">
    <text evidence="5 8">Amino-acid biosynthesis; L-proline biosynthesis; L-proline from L-glutamate 5-semialdehyde: step 1/1.</text>
</comment>
<evidence type="ECO:0000256" key="8">
    <source>
        <dbReference type="RuleBase" id="RU003903"/>
    </source>
</evidence>
<evidence type="ECO:0000259" key="10">
    <source>
        <dbReference type="Pfam" id="PF14748"/>
    </source>
</evidence>
<evidence type="ECO:0000256" key="4">
    <source>
        <dbReference type="ARBA" id="ARBA00058118"/>
    </source>
</evidence>
<sequence length="270" mass="27341">MSEQTTLAVLGTGAMGEAVVAGLLAGGWAPERITVTARRPERAAELVARHGVRTAGNREAATADVVVLGVKPGDMAALLAEVEGALPATSLAVSIAAGLPTAFFEARLAPGTPVARVMPNTASAVGEGMSLLCAGSAATPAHLELVEELLAPLGRVARLPEAQVDAATAVSGSGPAYHFLVAEAMTEAAVALGLPRVLARELVAQTAYGAAALLRDSGRTATELREQVTSPGGTTIAALRELEAAGLRTAFFAALEAARDRGQEMGSRYA</sequence>
<dbReference type="PROSITE" id="PS00521">
    <property type="entry name" value="P5CR"/>
    <property type="match status" value="1"/>
</dbReference>
<keyword evidence="5" id="KW-0963">Cytoplasm</keyword>
<name>A0A4Q7NAH9_9ACTN</name>
<dbReference type="InterPro" id="IPR008927">
    <property type="entry name" value="6-PGluconate_DH-like_C_sf"/>
</dbReference>
<dbReference type="GO" id="GO:0055129">
    <property type="term" value="P:L-proline biosynthetic process"/>
    <property type="evidence" value="ECO:0007669"/>
    <property type="project" value="UniProtKB-UniRule"/>
</dbReference>
<evidence type="ECO:0000313" key="12">
    <source>
        <dbReference type="Proteomes" id="UP000293638"/>
    </source>
</evidence>
<dbReference type="InterPro" id="IPR053790">
    <property type="entry name" value="P5CR-like_CS"/>
</dbReference>
<comment type="caution">
    <text evidence="11">The sequence shown here is derived from an EMBL/GenBank/DDBJ whole genome shotgun (WGS) entry which is preliminary data.</text>
</comment>
<dbReference type="PANTHER" id="PTHR11645">
    <property type="entry name" value="PYRROLINE-5-CARBOXYLATE REDUCTASE"/>
    <property type="match status" value="1"/>
</dbReference>
<dbReference type="HAMAP" id="MF_01925">
    <property type="entry name" value="P5C_reductase"/>
    <property type="match status" value="1"/>
</dbReference>
<comment type="similarity">
    <text evidence="1 5 8">Belongs to the pyrroline-5-carboxylate reductase family.</text>
</comment>
<dbReference type="Pfam" id="PF03807">
    <property type="entry name" value="F420_oxidored"/>
    <property type="match status" value="1"/>
</dbReference>
<dbReference type="UniPathway" id="UPA00098">
    <property type="reaction ID" value="UER00361"/>
</dbReference>
<dbReference type="InterPro" id="IPR036291">
    <property type="entry name" value="NAD(P)-bd_dom_sf"/>
</dbReference>
<comment type="catalytic activity">
    <reaction evidence="5">
        <text>L-proline + NAD(+) = (S)-1-pyrroline-5-carboxylate + NADH + 2 H(+)</text>
        <dbReference type="Rhea" id="RHEA:14105"/>
        <dbReference type="ChEBI" id="CHEBI:15378"/>
        <dbReference type="ChEBI" id="CHEBI:17388"/>
        <dbReference type="ChEBI" id="CHEBI:57540"/>
        <dbReference type="ChEBI" id="CHEBI:57945"/>
        <dbReference type="ChEBI" id="CHEBI:60039"/>
        <dbReference type="EC" id="1.5.1.2"/>
    </reaction>
</comment>
<dbReference type="Gene3D" id="3.40.50.720">
    <property type="entry name" value="NAD(P)-binding Rossmann-like Domain"/>
    <property type="match status" value="1"/>
</dbReference>
<evidence type="ECO:0000256" key="6">
    <source>
        <dbReference type="NCBIfam" id="TIGR00112"/>
    </source>
</evidence>
<keyword evidence="12" id="KW-1185">Reference proteome</keyword>
<evidence type="ECO:0000256" key="7">
    <source>
        <dbReference type="PIRSR" id="PIRSR000193-1"/>
    </source>
</evidence>
<protein>
    <recommendedName>
        <fullName evidence="5 6">Pyrroline-5-carboxylate reductase</fullName>
        <shortName evidence="5">P5C reductase</shortName>
        <shortName evidence="5">P5CR</shortName>
        <ecNumber evidence="5 6">1.5.1.2</ecNumber>
    </recommendedName>
    <alternativeName>
        <fullName evidence="5">PCA reductase</fullName>
    </alternativeName>
</protein>
<dbReference type="InterPro" id="IPR029036">
    <property type="entry name" value="P5CR_dimer"/>
</dbReference>
<dbReference type="AlphaFoldDB" id="A0A4Q7NAH9"/>
<evidence type="ECO:0000256" key="5">
    <source>
        <dbReference type="HAMAP-Rule" id="MF_01925"/>
    </source>
</evidence>
<dbReference type="EMBL" id="SGXD01000006">
    <property type="protein sequence ID" value="RZS79481.1"/>
    <property type="molecule type" value="Genomic_DNA"/>
</dbReference>
<dbReference type="InterPro" id="IPR000304">
    <property type="entry name" value="Pyrroline-COOH_reductase"/>
</dbReference>
<dbReference type="RefSeq" id="WP_231116571.1">
    <property type="nucleotide sequence ID" value="NZ_SGXD01000006.1"/>
</dbReference>
<dbReference type="EC" id="1.5.1.2" evidence="5 6"/>
<evidence type="ECO:0000259" key="9">
    <source>
        <dbReference type="Pfam" id="PF03807"/>
    </source>
</evidence>